<dbReference type="GO" id="GO:0000160">
    <property type="term" value="P:phosphorelay signal transduction system"/>
    <property type="evidence" value="ECO:0007669"/>
    <property type="project" value="InterPro"/>
</dbReference>
<dbReference type="PANTHER" id="PTHR44591">
    <property type="entry name" value="STRESS RESPONSE REGULATOR PROTEIN 1"/>
    <property type="match status" value="1"/>
</dbReference>
<sequence>MRMEVAAMTGGAILIIEDNEDLRDEIVDYLCRRGHAASGCKTLAEAHDFCREHDPAVVVADIHLPDGSGVTFCRDMADTYPDTRWVLMSGNADLVREGNRARTSAFAVIDKPIPLRTLDRFIADATQRRSR</sequence>
<dbReference type="Gene3D" id="3.40.50.2300">
    <property type="match status" value="1"/>
</dbReference>
<dbReference type="InterPro" id="IPR001789">
    <property type="entry name" value="Sig_transdc_resp-reg_receiver"/>
</dbReference>
<organism evidence="6 7">
    <name type="scientific">Vineibacter terrae</name>
    <dbReference type="NCBI Taxonomy" id="2586908"/>
    <lineage>
        <taxon>Bacteria</taxon>
        <taxon>Pseudomonadati</taxon>
        <taxon>Pseudomonadota</taxon>
        <taxon>Alphaproteobacteria</taxon>
        <taxon>Hyphomicrobiales</taxon>
        <taxon>Vineibacter</taxon>
    </lineage>
</organism>
<dbReference type="PANTHER" id="PTHR44591:SF3">
    <property type="entry name" value="RESPONSE REGULATORY DOMAIN-CONTAINING PROTEIN"/>
    <property type="match status" value="1"/>
</dbReference>
<dbReference type="InterPro" id="IPR050595">
    <property type="entry name" value="Bact_response_regulator"/>
</dbReference>
<keyword evidence="7" id="KW-1185">Reference proteome</keyword>
<evidence type="ECO:0000259" key="5">
    <source>
        <dbReference type="PROSITE" id="PS50110"/>
    </source>
</evidence>
<dbReference type="Proteomes" id="UP000321638">
    <property type="component" value="Unassembled WGS sequence"/>
</dbReference>
<evidence type="ECO:0000256" key="1">
    <source>
        <dbReference type="ARBA" id="ARBA00022553"/>
    </source>
</evidence>
<proteinExistence type="predicted"/>
<feature type="domain" description="Response regulatory" evidence="5">
    <location>
        <begin position="12"/>
        <end position="126"/>
    </location>
</feature>
<protein>
    <submittedName>
        <fullName evidence="6">Response regulator</fullName>
    </submittedName>
</protein>
<keyword evidence="2" id="KW-0805">Transcription regulation</keyword>
<evidence type="ECO:0000313" key="6">
    <source>
        <dbReference type="EMBL" id="TXL71404.1"/>
    </source>
</evidence>
<dbReference type="SUPFAM" id="SSF52172">
    <property type="entry name" value="CheY-like"/>
    <property type="match status" value="1"/>
</dbReference>
<dbReference type="EMBL" id="VDUZ01000044">
    <property type="protein sequence ID" value="TXL71404.1"/>
    <property type="molecule type" value="Genomic_DNA"/>
</dbReference>
<comment type="caution">
    <text evidence="6">The sequence shown here is derived from an EMBL/GenBank/DDBJ whole genome shotgun (WGS) entry which is preliminary data.</text>
</comment>
<keyword evidence="3" id="KW-0804">Transcription</keyword>
<accession>A0A5C8PC84</accession>
<dbReference type="InterPro" id="IPR011006">
    <property type="entry name" value="CheY-like_superfamily"/>
</dbReference>
<feature type="modified residue" description="4-aspartylphosphate" evidence="4">
    <location>
        <position position="61"/>
    </location>
</feature>
<dbReference type="AlphaFoldDB" id="A0A5C8PC84"/>
<name>A0A5C8PC84_9HYPH</name>
<reference evidence="6 7" key="1">
    <citation type="submission" date="2019-06" db="EMBL/GenBank/DDBJ databases">
        <title>New taxonomy in bacterial strain CC-CFT640, isolated from vineyard.</title>
        <authorList>
            <person name="Lin S.-Y."/>
            <person name="Tsai C.-F."/>
            <person name="Young C.-C."/>
        </authorList>
    </citation>
    <scope>NUCLEOTIDE SEQUENCE [LARGE SCALE GENOMIC DNA]</scope>
    <source>
        <strain evidence="6 7">CC-CFT640</strain>
    </source>
</reference>
<dbReference type="OrthoDB" id="7375774at2"/>
<dbReference type="SMART" id="SM00448">
    <property type="entry name" value="REC"/>
    <property type="match status" value="1"/>
</dbReference>
<evidence type="ECO:0000313" key="7">
    <source>
        <dbReference type="Proteomes" id="UP000321638"/>
    </source>
</evidence>
<evidence type="ECO:0000256" key="3">
    <source>
        <dbReference type="ARBA" id="ARBA00023163"/>
    </source>
</evidence>
<dbReference type="PROSITE" id="PS50110">
    <property type="entry name" value="RESPONSE_REGULATORY"/>
    <property type="match status" value="1"/>
</dbReference>
<gene>
    <name evidence="6" type="ORF">FHP25_30430</name>
</gene>
<evidence type="ECO:0000256" key="4">
    <source>
        <dbReference type="PROSITE-ProRule" id="PRU00169"/>
    </source>
</evidence>
<dbReference type="CDD" id="cd00156">
    <property type="entry name" value="REC"/>
    <property type="match status" value="1"/>
</dbReference>
<evidence type="ECO:0000256" key="2">
    <source>
        <dbReference type="ARBA" id="ARBA00023015"/>
    </source>
</evidence>
<dbReference type="Pfam" id="PF00072">
    <property type="entry name" value="Response_reg"/>
    <property type="match status" value="1"/>
</dbReference>
<keyword evidence="1 4" id="KW-0597">Phosphoprotein</keyword>